<reference evidence="2" key="2">
    <citation type="submission" date="2021-09" db="EMBL/GenBank/DDBJ databases">
        <authorList>
            <person name="Gilroy R."/>
        </authorList>
    </citation>
    <scope>NUCLEOTIDE SEQUENCE</scope>
    <source>
        <strain evidence="2">USAMLcec4-12693</strain>
    </source>
</reference>
<feature type="transmembrane region" description="Helical" evidence="1">
    <location>
        <begin position="72"/>
        <end position="96"/>
    </location>
</feature>
<keyword evidence="1" id="KW-0472">Membrane</keyword>
<dbReference type="AlphaFoldDB" id="A0A9D2VWV7"/>
<dbReference type="EMBL" id="DYXE01000030">
    <property type="protein sequence ID" value="HJH49208.1"/>
    <property type="molecule type" value="Genomic_DNA"/>
</dbReference>
<evidence type="ECO:0000313" key="2">
    <source>
        <dbReference type="EMBL" id="HJH49208.1"/>
    </source>
</evidence>
<keyword evidence="1" id="KW-0812">Transmembrane</keyword>
<proteinExistence type="predicted"/>
<name>A0A9D2VWV7_9FIRM</name>
<gene>
    <name evidence="2" type="ORF">K8V39_02970</name>
</gene>
<dbReference type="RefSeq" id="WP_277271670.1">
    <property type="nucleotide sequence ID" value="NZ_DYXE01000030.1"/>
</dbReference>
<keyword evidence="1" id="KW-1133">Transmembrane helix</keyword>
<organism evidence="2 3">
    <name type="scientific">Merdimonas faecis</name>
    <dbReference type="NCBI Taxonomy" id="1653435"/>
    <lineage>
        <taxon>Bacteria</taxon>
        <taxon>Bacillati</taxon>
        <taxon>Bacillota</taxon>
        <taxon>Clostridia</taxon>
        <taxon>Lachnospirales</taxon>
        <taxon>Lachnospiraceae</taxon>
        <taxon>Merdimonas</taxon>
    </lineage>
</organism>
<feature type="transmembrane region" description="Helical" evidence="1">
    <location>
        <begin position="38"/>
        <end position="60"/>
    </location>
</feature>
<dbReference type="Proteomes" id="UP000813420">
    <property type="component" value="Unassembled WGS sequence"/>
</dbReference>
<sequence length="133" mass="15295">MLDERKVKLMTRLAFYEQTQGKEDFKISAYYRKDYTSLHMLCSFIWVTIGYVLVVGLAVLAGLDSLLGHMSMAVMVLIGGMAIVGWLAVVIIYALITSHVYNEKHKNSRQRVKKYNHDLTRLLKMYAQTDSQE</sequence>
<protein>
    <submittedName>
        <fullName evidence="2">Uncharacterized protein</fullName>
    </submittedName>
</protein>
<evidence type="ECO:0000256" key="1">
    <source>
        <dbReference type="SAM" id="Phobius"/>
    </source>
</evidence>
<reference evidence="2" key="1">
    <citation type="journal article" date="2021" name="PeerJ">
        <title>Extensive microbial diversity within the chicken gut microbiome revealed by metagenomics and culture.</title>
        <authorList>
            <person name="Gilroy R."/>
            <person name="Ravi A."/>
            <person name="Getino M."/>
            <person name="Pursley I."/>
            <person name="Horton D.L."/>
            <person name="Alikhan N.F."/>
            <person name="Baker D."/>
            <person name="Gharbi K."/>
            <person name="Hall N."/>
            <person name="Watson M."/>
            <person name="Adriaenssens E.M."/>
            <person name="Foster-Nyarko E."/>
            <person name="Jarju S."/>
            <person name="Secka A."/>
            <person name="Antonio M."/>
            <person name="Oren A."/>
            <person name="Chaudhuri R.R."/>
            <person name="La Ragione R."/>
            <person name="Hildebrand F."/>
            <person name="Pallen M.J."/>
        </authorList>
    </citation>
    <scope>NUCLEOTIDE SEQUENCE</scope>
    <source>
        <strain evidence="2">USAMLcec4-12693</strain>
    </source>
</reference>
<accession>A0A9D2VWV7</accession>
<evidence type="ECO:0000313" key="3">
    <source>
        <dbReference type="Proteomes" id="UP000813420"/>
    </source>
</evidence>
<comment type="caution">
    <text evidence="2">The sequence shown here is derived from an EMBL/GenBank/DDBJ whole genome shotgun (WGS) entry which is preliminary data.</text>
</comment>